<dbReference type="RefSeq" id="XP_009058876.1">
    <property type="nucleotide sequence ID" value="XM_009060628.1"/>
</dbReference>
<dbReference type="GO" id="GO:0005789">
    <property type="term" value="C:endoplasmic reticulum membrane"/>
    <property type="evidence" value="ECO:0007669"/>
    <property type="project" value="UniProtKB-SubCell"/>
</dbReference>
<comment type="function">
    <text evidence="7">Stabilizer subunit of the dolichol-phosphate mannose (DPM) synthase complex; tethers catalytic subunit to the ER.</text>
</comment>
<dbReference type="Proteomes" id="UP000030746">
    <property type="component" value="Unassembled WGS sequence"/>
</dbReference>
<dbReference type="PANTHER" id="PTHR16433">
    <property type="entry name" value="DOLICHOL-PHOSPHATE MANNOSYLTRANSFERASE SUBUNIT 3"/>
    <property type="match status" value="1"/>
</dbReference>
<evidence type="ECO:0000256" key="2">
    <source>
        <dbReference type="ARBA" id="ARBA00010430"/>
    </source>
</evidence>
<dbReference type="GO" id="GO:0006506">
    <property type="term" value="P:GPI anchor biosynthetic process"/>
    <property type="evidence" value="ECO:0007669"/>
    <property type="project" value="TreeGrafter"/>
</dbReference>
<dbReference type="EMBL" id="KB202408">
    <property type="protein sequence ID" value="ESO90556.1"/>
    <property type="molecule type" value="Genomic_DNA"/>
</dbReference>
<comment type="similarity">
    <text evidence="2 7">Belongs to the DPM3 family.</text>
</comment>
<dbReference type="GO" id="GO:0033185">
    <property type="term" value="C:dolichol-phosphate-mannose synthase complex"/>
    <property type="evidence" value="ECO:0007669"/>
    <property type="project" value="TreeGrafter"/>
</dbReference>
<dbReference type="AlphaFoldDB" id="V4AB78"/>
<reference evidence="8 9" key="1">
    <citation type="journal article" date="2013" name="Nature">
        <title>Insights into bilaterian evolution from three spiralian genomes.</title>
        <authorList>
            <person name="Simakov O."/>
            <person name="Marletaz F."/>
            <person name="Cho S.J."/>
            <person name="Edsinger-Gonzales E."/>
            <person name="Havlak P."/>
            <person name="Hellsten U."/>
            <person name="Kuo D.H."/>
            <person name="Larsson T."/>
            <person name="Lv J."/>
            <person name="Arendt D."/>
            <person name="Savage R."/>
            <person name="Osoegawa K."/>
            <person name="de Jong P."/>
            <person name="Grimwood J."/>
            <person name="Chapman J.A."/>
            <person name="Shapiro H."/>
            <person name="Aerts A."/>
            <person name="Otillar R.P."/>
            <person name="Terry A.Y."/>
            <person name="Boore J.L."/>
            <person name="Grigoriev I.V."/>
            <person name="Lindberg D.R."/>
            <person name="Seaver E.C."/>
            <person name="Weisblat D.A."/>
            <person name="Putnam N.H."/>
            <person name="Rokhsar D.S."/>
        </authorList>
    </citation>
    <scope>NUCLEOTIDE SEQUENCE [LARGE SCALE GENOMIC DNA]</scope>
</reference>
<evidence type="ECO:0000313" key="8">
    <source>
        <dbReference type="EMBL" id="ESO90556.1"/>
    </source>
</evidence>
<evidence type="ECO:0000256" key="4">
    <source>
        <dbReference type="ARBA" id="ARBA00022824"/>
    </source>
</evidence>
<dbReference type="CTD" id="20249350"/>
<name>V4AB78_LOTGI</name>
<dbReference type="STRING" id="225164.V4AB78"/>
<keyword evidence="9" id="KW-1185">Reference proteome</keyword>
<evidence type="ECO:0000256" key="3">
    <source>
        <dbReference type="ARBA" id="ARBA00022692"/>
    </source>
</evidence>
<sequence length="96" mass="10959">MIAKLYQWLIAGSILLSIWLALLVDYVQSDMISQNKYTIFMIPIYLAVAFAVYSAAVVGYRVATFNNCDEAAVELQQQIKEAREDLKKKGFVFTER</sequence>
<proteinExistence type="inferred from homology"/>
<protein>
    <recommendedName>
        <fullName evidence="7">Dolichol-phosphate mannosyltransferase subunit 3</fullName>
    </recommendedName>
</protein>
<evidence type="ECO:0000256" key="7">
    <source>
        <dbReference type="RuleBase" id="RU365085"/>
    </source>
</evidence>
<comment type="subcellular location">
    <subcellularLocation>
        <location evidence="1 7">Endoplasmic reticulum membrane</location>
        <topology evidence="1 7">Multi-pass membrane protein</topology>
    </subcellularLocation>
</comment>
<evidence type="ECO:0000256" key="5">
    <source>
        <dbReference type="ARBA" id="ARBA00022989"/>
    </source>
</evidence>
<dbReference type="HOGENOM" id="CLU_150782_0_1_1"/>
<evidence type="ECO:0000256" key="1">
    <source>
        <dbReference type="ARBA" id="ARBA00004477"/>
    </source>
</evidence>
<dbReference type="UniPathway" id="UPA00378"/>
<evidence type="ECO:0000256" key="6">
    <source>
        <dbReference type="ARBA" id="ARBA00023136"/>
    </source>
</evidence>
<feature type="transmembrane region" description="Helical" evidence="7">
    <location>
        <begin position="6"/>
        <end position="27"/>
    </location>
</feature>
<dbReference type="OrthoDB" id="2014333at2759"/>
<keyword evidence="4 7" id="KW-0256">Endoplasmic reticulum</keyword>
<keyword evidence="6 7" id="KW-0472">Membrane</keyword>
<dbReference type="Pfam" id="PF08285">
    <property type="entry name" value="DPM3"/>
    <property type="match status" value="1"/>
</dbReference>
<evidence type="ECO:0000313" key="9">
    <source>
        <dbReference type="Proteomes" id="UP000030746"/>
    </source>
</evidence>
<dbReference type="KEGG" id="lgi:LOTGIDRAFT_233787"/>
<dbReference type="OMA" id="MTKLFEW"/>
<keyword evidence="5 7" id="KW-1133">Transmembrane helix</keyword>
<dbReference type="PANTHER" id="PTHR16433:SF0">
    <property type="entry name" value="DOLICHOL-PHOSPHATE MANNOSYLTRANSFERASE SUBUNIT 3"/>
    <property type="match status" value="1"/>
</dbReference>
<comment type="subunit">
    <text evidence="7">Component of the dolichol-phosphate mannose (DPM) synthase complex.</text>
</comment>
<accession>V4AB78</accession>
<comment type="pathway">
    <text evidence="7">Protein modification; protein glycosylation.</text>
</comment>
<dbReference type="InterPro" id="IPR013174">
    <property type="entry name" value="DPM3"/>
</dbReference>
<gene>
    <name evidence="8" type="ORF">LOTGIDRAFT_233787</name>
</gene>
<keyword evidence="3 7" id="KW-0812">Transmembrane</keyword>
<feature type="transmembrane region" description="Helical" evidence="7">
    <location>
        <begin position="39"/>
        <end position="60"/>
    </location>
</feature>
<organism evidence="8 9">
    <name type="scientific">Lottia gigantea</name>
    <name type="common">Giant owl limpet</name>
    <dbReference type="NCBI Taxonomy" id="225164"/>
    <lineage>
        <taxon>Eukaryota</taxon>
        <taxon>Metazoa</taxon>
        <taxon>Spiralia</taxon>
        <taxon>Lophotrochozoa</taxon>
        <taxon>Mollusca</taxon>
        <taxon>Gastropoda</taxon>
        <taxon>Patellogastropoda</taxon>
        <taxon>Lottioidea</taxon>
        <taxon>Lottiidae</taxon>
        <taxon>Lottia</taxon>
    </lineage>
</organism>
<dbReference type="GeneID" id="20249350"/>